<dbReference type="KEGG" id="tic:FH039_02460"/>
<dbReference type="InterPro" id="IPR021799">
    <property type="entry name" value="PIN-like_prokaryotic"/>
</dbReference>
<dbReference type="PANTHER" id="PTHR39550">
    <property type="entry name" value="SLL0658 PROTEIN"/>
    <property type="match status" value="1"/>
</dbReference>
<name>A0A4Y5SJY6_9EURY</name>
<protein>
    <submittedName>
        <fullName evidence="1">DUF3368 domain-containing protein</fullName>
    </submittedName>
</protein>
<evidence type="ECO:0000313" key="1">
    <source>
        <dbReference type="EMBL" id="QDA30704.1"/>
    </source>
</evidence>
<dbReference type="Pfam" id="PF11848">
    <property type="entry name" value="DUF3368"/>
    <property type="match status" value="1"/>
</dbReference>
<dbReference type="EMBL" id="CP040846">
    <property type="protein sequence ID" value="QDA30704.1"/>
    <property type="molecule type" value="Genomic_DNA"/>
</dbReference>
<evidence type="ECO:0000313" key="2">
    <source>
        <dbReference type="Proteomes" id="UP000306007"/>
    </source>
</evidence>
<dbReference type="AlphaFoldDB" id="A0A4Y5SJY6"/>
<gene>
    <name evidence="1" type="ORF">FH039_02460</name>
</gene>
<dbReference type="PANTHER" id="PTHR39550:SF1">
    <property type="entry name" value="SLL0658 PROTEIN"/>
    <property type="match status" value="1"/>
</dbReference>
<dbReference type="Proteomes" id="UP000306007">
    <property type="component" value="Chromosome"/>
</dbReference>
<dbReference type="GeneID" id="40474010"/>
<keyword evidence="2" id="KW-1185">Reference proteome</keyword>
<reference evidence="1 2" key="1">
    <citation type="submission" date="2019-06" db="EMBL/GenBank/DDBJ databases">
        <title>Thermococcus indicus sp. nov., a Fe(III)-reducing hyperthermophilic archaeon isolated from the Onnuri vent field of the Central Indian Ocean ridge.</title>
        <authorList>
            <person name="Lim J.K."/>
            <person name="Kim Y.J."/>
            <person name="Kwon K.K."/>
        </authorList>
    </citation>
    <scope>NUCLEOTIDE SEQUENCE [LARGE SCALE GENOMIC DNA]</scope>
    <source>
        <strain evidence="1 2">IOH1</strain>
    </source>
</reference>
<proteinExistence type="predicted"/>
<accession>A0A4Y5SJY6</accession>
<organism evidence="1 2">
    <name type="scientific">Thermococcus indicus</name>
    <dbReference type="NCBI Taxonomy" id="2586643"/>
    <lineage>
        <taxon>Archaea</taxon>
        <taxon>Methanobacteriati</taxon>
        <taxon>Methanobacteriota</taxon>
        <taxon>Thermococci</taxon>
        <taxon>Thermococcales</taxon>
        <taxon>Thermococcaceae</taxon>
        <taxon>Thermococcus</taxon>
    </lineage>
</organism>
<dbReference type="OrthoDB" id="323844at2157"/>
<dbReference type="RefSeq" id="WP_139680089.1">
    <property type="nucleotide sequence ID" value="NZ_CP040846.1"/>
</dbReference>
<sequence length="158" mass="17489">MRVVFNSSPLIVLGKLGYLDIVVSLFEEALVPEGVLDEIMAKEDKVSLEVSNLINMKALEVREPKKGLIPNYSGLHRGELEAIALAKEMNAIVVLDDLKARKAARLEGLRVTGTLGILKVLRDGGLIEDNPKELLNKLNHVGFRIRPELFYEVMGGEK</sequence>